<evidence type="ECO:0000256" key="1">
    <source>
        <dbReference type="SAM" id="SignalP"/>
    </source>
</evidence>
<feature type="signal peptide" evidence="1">
    <location>
        <begin position="1"/>
        <end position="27"/>
    </location>
</feature>
<dbReference type="Gene3D" id="2.60.40.10">
    <property type="entry name" value="Immunoglobulins"/>
    <property type="match status" value="1"/>
</dbReference>
<comment type="caution">
    <text evidence="2">The sequence shown here is derived from an EMBL/GenBank/DDBJ whole genome shotgun (WGS) entry which is preliminary data.</text>
</comment>
<evidence type="ECO:0008006" key="4">
    <source>
        <dbReference type="Google" id="ProtNLM"/>
    </source>
</evidence>
<reference evidence="2 3" key="1">
    <citation type="submission" date="2021-03" db="EMBL/GenBank/DDBJ databases">
        <title>Sequencing the genomes of 1000 actinobacteria strains.</title>
        <authorList>
            <person name="Klenk H.-P."/>
        </authorList>
    </citation>
    <scope>NUCLEOTIDE SEQUENCE [LARGE SCALE GENOMIC DNA]</scope>
    <source>
        <strain evidence="2 3">DSM 46670</strain>
    </source>
</reference>
<feature type="chain" id="PRO_5046621712" description="CARDB protein" evidence="1">
    <location>
        <begin position="28"/>
        <end position="153"/>
    </location>
</feature>
<evidence type="ECO:0000313" key="3">
    <source>
        <dbReference type="Proteomes" id="UP001519332"/>
    </source>
</evidence>
<proteinExistence type="predicted"/>
<dbReference type="Proteomes" id="UP001519332">
    <property type="component" value="Unassembled WGS sequence"/>
</dbReference>
<evidence type="ECO:0000313" key="2">
    <source>
        <dbReference type="EMBL" id="MBP2330507.1"/>
    </source>
</evidence>
<name>A0ABS4U1H7_9PSEU</name>
<keyword evidence="1" id="KW-0732">Signal</keyword>
<protein>
    <recommendedName>
        <fullName evidence="4">CARDB protein</fullName>
    </recommendedName>
</protein>
<dbReference type="EMBL" id="JAGINW010000001">
    <property type="protein sequence ID" value="MBP2330507.1"/>
    <property type="molecule type" value="Genomic_DNA"/>
</dbReference>
<gene>
    <name evidence="2" type="ORF">JOF56_010892</name>
</gene>
<sequence>MKKSLGGMALAFGFTGSLLLGSGPAQAAAGPDLDVTQCTIVDDPVDYGDGIDWYKLLVTYKNEGTAPTGNQTFQNRVRPVYGIDEFSGQLGNEANVRFSQAPMAAGQSVSTFYWLTKKVVDQHTWGIFLDVNHQVTGETQTNDNFCSFFADNS</sequence>
<accession>A0ABS4U1H7</accession>
<keyword evidence="3" id="KW-1185">Reference proteome</keyword>
<dbReference type="RefSeq" id="WP_209647109.1">
    <property type="nucleotide sequence ID" value="NZ_JAGINW010000001.1"/>
</dbReference>
<organism evidence="2 3">
    <name type="scientific">Kibdelosporangium banguiense</name>
    <dbReference type="NCBI Taxonomy" id="1365924"/>
    <lineage>
        <taxon>Bacteria</taxon>
        <taxon>Bacillati</taxon>
        <taxon>Actinomycetota</taxon>
        <taxon>Actinomycetes</taxon>
        <taxon>Pseudonocardiales</taxon>
        <taxon>Pseudonocardiaceae</taxon>
        <taxon>Kibdelosporangium</taxon>
    </lineage>
</organism>
<dbReference type="InterPro" id="IPR013783">
    <property type="entry name" value="Ig-like_fold"/>
</dbReference>